<evidence type="ECO:0000256" key="1">
    <source>
        <dbReference type="ARBA" id="ARBA00007689"/>
    </source>
</evidence>
<dbReference type="EMBL" id="FOXQ01000017">
    <property type="protein sequence ID" value="SFQ52430.1"/>
    <property type="molecule type" value="Genomic_DNA"/>
</dbReference>
<dbReference type="OrthoDB" id="7782105at2"/>
<dbReference type="Gene3D" id="3.30.70.1060">
    <property type="entry name" value="Dimeric alpha+beta barrel"/>
    <property type="match status" value="1"/>
</dbReference>
<comment type="similarity">
    <text evidence="1">Belongs to the YciI family.</text>
</comment>
<evidence type="ECO:0000259" key="2">
    <source>
        <dbReference type="Pfam" id="PF03795"/>
    </source>
</evidence>
<dbReference type="STRING" id="1465490.SAMN05444277_11753"/>
<dbReference type="RefSeq" id="WP_090662805.1">
    <property type="nucleotide sequence ID" value="NZ_FOXQ01000017.1"/>
</dbReference>
<dbReference type="InterPro" id="IPR011008">
    <property type="entry name" value="Dimeric_a/b-barrel"/>
</dbReference>
<organism evidence="3 4">
    <name type="scientific">Parafilimonas terrae</name>
    <dbReference type="NCBI Taxonomy" id="1465490"/>
    <lineage>
        <taxon>Bacteria</taxon>
        <taxon>Pseudomonadati</taxon>
        <taxon>Bacteroidota</taxon>
        <taxon>Chitinophagia</taxon>
        <taxon>Chitinophagales</taxon>
        <taxon>Chitinophagaceae</taxon>
        <taxon>Parafilimonas</taxon>
    </lineage>
</organism>
<dbReference type="Pfam" id="PF03795">
    <property type="entry name" value="YCII"/>
    <property type="match status" value="1"/>
</dbReference>
<dbReference type="Proteomes" id="UP000199031">
    <property type="component" value="Unassembled WGS sequence"/>
</dbReference>
<keyword evidence="4" id="KW-1185">Reference proteome</keyword>
<dbReference type="SUPFAM" id="SSF54909">
    <property type="entry name" value="Dimeric alpha+beta barrel"/>
    <property type="match status" value="1"/>
</dbReference>
<name>A0A1I5Z7K1_9BACT</name>
<proteinExistence type="inferred from homology"/>
<protein>
    <submittedName>
        <fullName evidence="3">Uncharacterized conserved protein</fullName>
    </submittedName>
</protein>
<dbReference type="PANTHER" id="PTHR35174">
    <property type="entry name" value="BLL7171 PROTEIN-RELATED"/>
    <property type="match status" value="1"/>
</dbReference>
<accession>A0A1I5Z7K1</accession>
<dbReference type="AlphaFoldDB" id="A0A1I5Z7K1"/>
<sequence length="115" mass="12837">MENFLFIVREDLQRLKETGAQQQRIQEMTKWCEGLAESGNYKGGDPLKTNGSYITKDNVLSDGPFIEAKECISGFILLHAENMEQAIAIAQTCPYVLDGSMALEIRPMLTATMMS</sequence>
<evidence type="ECO:0000313" key="4">
    <source>
        <dbReference type="Proteomes" id="UP000199031"/>
    </source>
</evidence>
<evidence type="ECO:0000313" key="3">
    <source>
        <dbReference type="EMBL" id="SFQ52430.1"/>
    </source>
</evidence>
<gene>
    <name evidence="3" type="ORF">SAMN05444277_11753</name>
</gene>
<feature type="domain" description="YCII-related" evidence="2">
    <location>
        <begin position="21"/>
        <end position="107"/>
    </location>
</feature>
<reference evidence="3 4" key="1">
    <citation type="submission" date="2016-10" db="EMBL/GenBank/DDBJ databases">
        <authorList>
            <person name="de Groot N.N."/>
        </authorList>
    </citation>
    <scope>NUCLEOTIDE SEQUENCE [LARGE SCALE GENOMIC DNA]</scope>
    <source>
        <strain evidence="3 4">DSM 28286</strain>
    </source>
</reference>
<dbReference type="InterPro" id="IPR005545">
    <property type="entry name" value="YCII"/>
</dbReference>